<dbReference type="HOGENOM" id="CLU_1208910_0_0_10"/>
<name>H1PZU4_9BACT</name>
<dbReference type="PATRIC" id="fig|883158.3.peg.192"/>
<organism evidence="1 2">
    <name type="scientific">Prevotella micans F0438</name>
    <dbReference type="NCBI Taxonomy" id="883158"/>
    <lineage>
        <taxon>Bacteria</taxon>
        <taxon>Pseudomonadati</taxon>
        <taxon>Bacteroidota</taxon>
        <taxon>Bacteroidia</taxon>
        <taxon>Bacteroidales</taxon>
        <taxon>Prevotellaceae</taxon>
        <taxon>Prevotella</taxon>
    </lineage>
</organism>
<sequence>MVIIYKWIEVNMKRIGLMVIMGWLFLNISNAQSLTEQIEQAYNRLDSASYIDNIIQSYAKCLDNADKETYDLLVKMLGSGSDSISVIRAKNRVDSIFPDFFQSSKISNARDVEQFENRVKSGIPLYVLNLRLKDGQTLQADTSRLAFNLYYFGKKYKGRLYVYCYEGECGYDSYYRTCSRKLGKNAPKVFRKIMRKHSKYLLYCTDLERMNTILYVIGNDIYIYRISQMQEYKLDDYMENRKVIKKS</sequence>
<evidence type="ECO:0000313" key="2">
    <source>
        <dbReference type="Proteomes" id="UP000016023"/>
    </source>
</evidence>
<dbReference type="AlphaFoldDB" id="H1PZU4"/>
<gene>
    <name evidence="1" type="ORF">HMPREF9140_00182</name>
</gene>
<dbReference type="STRING" id="883158.HMPREF9140_00182"/>
<reference evidence="1 2" key="1">
    <citation type="submission" date="2011-12" db="EMBL/GenBank/DDBJ databases">
        <title>The Genome Sequence of Prevotella micans F0438.</title>
        <authorList>
            <consortium name="The Broad Institute Genome Sequencing Platform"/>
            <person name="Earl A."/>
            <person name="Ward D."/>
            <person name="Feldgarden M."/>
            <person name="Gevers D."/>
            <person name="Izard J."/>
            <person name="Baranova O.V."/>
            <person name="Blanton J.M."/>
            <person name="Wade W.G."/>
            <person name="Dewhirst F.E."/>
            <person name="Young S.K."/>
            <person name="Zeng Q."/>
            <person name="Gargeya S."/>
            <person name="Fitzgerald M."/>
            <person name="Haas B."/>
            <person name="Abouelleil A."/>
            <person name="Alvarado L."/>
            <person name="Arachchi H.M."/>
            <person name="Berlin A."/>
            <person name="Chapman S.B."/>
            <person name="Gearin G."/>
            <person name="Goldberg J."/>
            <person name="Griggs A."/>
            <person name="Gujja S."/>
            <person name="Hansen M."/>
            <person name="Heiman D."/>
            <person name="Howarth C."/>
            <person name="Larimer J."/>
            <person name="Lui A."/>
            <person name="MacDonald P.J.P."/>
            <person name="McCowen C."/>
            <person name="Montmayeur A."/>
            <person name="Murphy C."/>
            <person name="Neiman D."/>
            <person name="Pearson M."/>
            <person name="Priest M."/>
            <person name="Roberts A."/>
            <person name="Saif S."/>
            <person name="Shea T."/>
            <person name="Sisk P."/>
            <person name="Stolte C."/>
            <person name="Sykes S."/>
            <person name="Wortman J."/>
            <person name="Nusbaum C."/>
            <person name="Birren B."/>
        </authorList>
    </citation>
    <scope>NUCLEOTIDE SEQUENCE [LARGE SCALE GENOMIC DNA]</scope>
    <source>
        <strain evidence="1 2">F0438</strain>
    </source>
</reference>
<proteinExistence type="predicted"/>
<accession>H1PZU4</accession>
<dbReference type="Proteomes" id="UP000016023">
    <property type="component" value="Unassembled WGS sequence"/>
</dbReference>
<keyword evidence="2" id="KW-1185">Reference proteome</keyword>
<comment type="caution">
    <text evidence="1">The sequence shown here is derived from an EMBL/GenBank/DDBJ whole genome shotgun (WGS) entry which is preliminary data.</text>
</comment>
<protein>
    <submittedName>
        <fullName evidence="1">Uncharacterized protein</fullName>
    </submittedName>
</protein>
<dbReference type="eggNOG" id="ENOG5033W3Y">
    <property type="taxonomic scope" value="Bacteria"/>
</dbReference>
<dbReference type="EMBL" id="AGWK01000005">
    <property type="protein sequence ID" value="EHO74624.1"/>
    <property type="molecule type" value="Genomic_DNA"/>
</dbReference>
<evidence type="ECO:0000313" key="1">
    <source>
        <dbReference type="EMBL" id="EHO74624.1"/>
    </source>
</evidence>